<keyword evidence="2" id="KW-0732">Signal</keyword>
<feature type="signal peptide" evidence="2">
    <location>
        <begin position="1"/>
        <end position="19"/>
    </location>
</feature>
<proteinExistence type="predicted"/>
<keyword evidence="4" id="KW-1185">Reference proteome</keyword>
<dbReference type="InterPro" id="IPR036514">
    <property type="entry name" value="SGNH_hydro_sf"/>
</dbReference>
<keyword evidence="1" id="KW-0378">Hydrolase</keyword>
<dbReference type="GO" id="GO:0016788">
    <property type="term" value="F:hydrolase activity, acting on ester bonds"/>
    <property type="evidence" value="ECO:0007669"/>
    <property type="project" value="InterPro"/>
</dbReference>
<comment type="caution">
    <text evidence="3">The sequence shown here is derived from an EMBL/GenBank/DDBJ whole genome shotgun (WGS) entry which is preliminary data.</text>
</comment>
<evidence type="ECO:0008006" key="5">
    <source>
        <dbReference type="Google" id="ProtNLM"/>
    </source>
</evidence>
<dbReference type="Gene3D" id="3.40.50.1110">
    <property type="entry name" value="SGNH hydrolase"/>
    <property type="match status" value="1"/>
</dbReference>
<dbReference type="Proteomes" id="UP001201262">
    <property type="component" value="Unassembled WGS sequence"/>
</dbReference>
<sequence length="299" mass="32727">MKLTTSFPILAMTTAAALAHLRDVSPVYFFTFGDSYSMTSFDTSGVQPSASNPMGNPTLGQGTTTGGLNWIEYLTTECNKTLVLTYDLAVGGATIDNDIVSNPGYDDDVVYQVGVFDSVYKDSPSDAPWTSSDAVFGFWIGVNDAGNSYWNSDPENITSALANEYESLVEQIYTDGGRKFLFLNVPSIQESPFWESQGTTVVQELANYLTVFNGAIKNMTSNFQQKYSDATVVFYDSFTLMTAILASPTKYGYPNDTAASCYNSDGSTCVWWNSLHPGYKFHQLMAEELAPQISSFGGW</sequence>
<dbReference type="RefSeq" id="XP_046074495.1">
    <property type="nucleotide sequence ID" value="XM_046220137.1"/>
</dbReference>
<dbReference type="SUPFAM" id="SSF52266">
    <property type="entry name" value="SGNH hydrolase"/>
    <property type="match status" value="1"/>
</dbReference>
<evidence type="ECO:0000256" key="1">
    <source>
        <dbReference type="ARBA" id="ARBA00022801"/>
    </source>
</evidence>
<organism evidence="3 4">
    <name type="scientific">Talaromyces proteolyticus</name>
    <dbReference type="NCBI Taxonomy" id="1131652"/>
    <lineage>
        <taxon>Eukaryota</taxon>
        <taxon>Fungi</taxon>
        <taxon>Dikarya</taxon>
        <taxon>Ascomycota</taxon>
        <taxon>Pezizomycotina</taxon>
        <taxon>Eurotiomycetes</taxon>
        <taxon>Eurotiomycetidae</taxon>
        <taxon>Eurotiales</taxon>
        <taxon>Trichocomaceae</taxon>
        <taxon>Talaromyces</taxon>
        <taxon>Talaromyces sect. Bacilispori</taxon>
    </lineage>
</organism>
<name>A0AAD4Q0G4_9EURO</name>
<dbReference type="EMBL" id="JAJTJA010000004">
    <property type="protein sequence ID" value="KAH8700789.1"/>
    <property type="molecule type" value="Genomic_DNA"/>
</dbReference>
<dbReference type="GeneID" id="70250424"/>
<dbReference type="AlphaFoldDB" id="A0AAD4Q0G4"/>
<reference evidence="3" key="1">
    <citation type="submission" date="2021-12" db="EMBL/GenBank/DDBJ databases">
        <title>Convergent genome expansion in fungi linked to evolution of root-endophyte symbiosis.</title>
        <authorList>
            <consortium name="DOE Joint Genome Institute"/>
            <person name="Ke Y.-H."/>
            <person name="Bonito G."/>
            <person name="Liao H.-L."/>
            <person name="Looney B."/>
            <person name="Rojas-Flechas A."/>
            <person name="Nash J."/>
            <person name="Hameed K."/>
            <person name="Schadt C."/>
            <person name="Martin F."/>
            <person name="Crous P.W."/>
            <person name="Miettinen O."/>
            <person name="Magnuson J.K."/>
            <person name="Labbe J."/>
            <person name="Jacobson D."/>
            <person name="Doktycz M.J."/>
            <person name="Veneault-Fourrey C."/>
            <person name="Kuo A."/>
            <person name="Mondo S."/>
            <person name="Calhoun S."/>
            <person name="Riley R."/>
            <person name="Ohm R."/>
            <person name="LaButti K."/>
            <person name="Andreopoulos B."/>
            <person name="Pangilinan J."/>
            <person name="Nolan M."/>
            <person name="Tritt A."/>
            <person name="Clum A."/>
            <person name="Lipzen A."/>
            <person name="Daum C."/>
            <person name="Barry K."/>
            <person name="Grigoriev I.V."/>
            <person name="Vilgalys R."/>
        </authorList>
    </citation>
    <scope>NUCLEOTIDE SEQUENCE</scope>
    <source>
        <strain evidence="3">PMI_201</strain>
    </source>
</reference>
<evidence type="ECO:0000256" key="2">
    <source>
        <dbReference type="SAM" id="SignalP"/>
    </source>
</evidence>
<gene>
    <name evidence="3" type="ORF">BGW36DRAFT_425598</name>
</gene>
<dbReference type="InterPro" id="IPR051058">
    <property type="entry name" value="GDSL_Est/Lipase"/>
</dbReference>
<protein>
    <recommendedName>
        <fullName evidence="5">Carbohydrate esterase family 16 protein</fullName>
    </recommendedName>
</protein>
<dbReference type="PANTHER" id="PTHR45648:SF22">
    <property type="entry name" value="GDSL LIPASE_ACYLHYDROLASE FAMILY PROTEIN (AFU_ORTHOLOGUE AFUA_4G14700)"/>
    <property type="match status" value="1"/>
</dbReference>
<dbReference type="CDD" id="cd01846">
    <property type="entry name" value="fatty_acyltransferase_like"/>
    <property type="match status" value="1"/>
</dbReference>
<dbReference type="Pfam" id="PF00657">
    <property type="entry name" value="Lipase_GDSL"/>
    <property type="match status" value="1"/>
</dbReference>
<evidence type="ECO:0000313" key="3">
    <source>
        <dbReference type="EMBL" id="KAH8700789.1"/>
    </source>
</evidence>
<accession>A0AAD4Q0G4</accession>
<feature type="chain" id="PRO_5042271661" description="Carbohydrate esterase family 16 protein" evidence="2">
    <location>
        <begin position="20"/>
        <end position="299"/>
    </location>
</feature>
<dbReference type="PANTHER" id="PTHR45648">
    <property type="entry name" value="GDSL LIPASE/ACYLHYDROLASE FAMILY PROTEIN (AFU_ORTHOLOGUE AFUA_4G14700)"/>
    <property type="match status" value="1"/>
</dbReference>
<evidence type="ECO:0000313" key="4">
    <source>
        <dbReference type="Proteomes" id="UP001201262"/>
    </source>
</evidence>
<dbReference type="InterPro" id="IPR001087">
    <property type="entry name" value="GDSL"/>
</dbReference>